<accession>A0ACB9FUI7</accession>
<organism evidence="1 2">
    <name type="scientific">Smallanthus sonchifolius</name>
    <dbReference type="NCBI Taxonomy" id="185202"/>
    <lineage>
        <taxon>Eukaryota</taxon>
        <taxon>Viridiplantae</taxon>
        <taxon>Streptophyta</taxon>
        <taxon>Embryophyta</taxon>
        <taxon>Tracheophyta</taxon>
        <taxon>Spermatophyta</taxon>
        <taxon>Magnoliopsida</taxon>
        <taxon>eudicotyledons</taxon>
        <taxon>Gunneridae</taxon>
        <taxon>Pentapetalae</taxon>
        <taxon>asterids</taxon>
        <taxon>campanulids</taxon>
        <taxon>Asterales</taxon>
        <taxon>Asteraceae</taxon>
        <taxon>Asteroideae</taxon>
        <taxon>Heliantheae alliance</taxon>
        <taxon>Millerieae</taxon>
        <taxon>Smallanthus</taxon>
    </lineage>
</organism>
<comment type="caution">
    <text evidence="1">The sequence shown here is derived from an EMBL/GenBank/DDBJ whole genome shotgun (WGS) entry which is preliminary data.</text>
</comment>
<sequence length="70" mass="7758">MTMVCCRLKEHILNMIKMSTIDAFALSSEAEGIYNALEKLGIDSISVGSRLELEGVDCFKKSFDILLDSL</sequence>
<proteinExistence type="predicted"/>
<gene>
    <name evidence="1" type="ORF">L1987_48971</name>
</gene>
<reference evidence="2" key="1">
    <citation type="journal article" date="2022" name="Mol. Ecol. Resour.">
        <title>The genomes of chicory, endive, great burdock and yacon provide insights into Asteraceae palaeo-polyploidization history and plant inulin production.</title>
        <authorList>
            <person name="Fan W."/>
            <person name="Wang S."/>
            <person name="Wang H."/>
            <person name="Wang A."/>
            <person name="Jiang F."/>
            <person name="Liu H."/>
            <person name="Zhao H."/>
            <person name="Xu D."/>
            <person name="Zhang Y."/>
        </authorList>
    </citation>
    <scope>NUCLEOTIDE SEQUENCE [LARGE SCALE GENOMIC DNA]</scope>
    <source>
        <strain evidence="2">cv. Yunnan</strain>
    </source>
</reference>
<name>A0ACB9FUI7_9ASTR</name>
<evidence type="ECO:0000313" key="2">
    <source>
        <dbReference type="Proteomes" id="UP001056120"/>
    </source>
</evidence>
<keyword evidence="2" id="KW-1185">Reference proteome</keyword>
<reference evidence="1 2" key="2">
    <citation type="journal article" date="2022" name="Mol. Ecol. Resour.">
        <title>The genomes of chicory, endive, great burdock and yacon provide insights into Asteraceae paleo-polyploidization history and plant inulin production.</title>
        <authorList>
            <person name="Fan W."/>
            <person name="Wang S."/>
            <person name="Wang H."/>
            <person name="Wang A."/>
            <person name="Jiang F."/>
            <person name="Liu H."/>
            <person name="Zhao H."/>
            <person name="Xu D."/>
            <person name="Zhang Y."/>
        </authorList>
    </citation>
    <scope>NUCLEOTIDE SEQUENCE [LARGE SCALE GENOMIC DNA]</scope>
    <source>
        <strain evidence="2">cv. Yunnan</strain>
        <tissue evidence="1">Leaves</tissue>
    </source>
</reference>
<evidence type="ECO:0000313" key="1">
    <source>
        <dbReference type="EMBL" id="KAI3774416.1"/>
    </source>
</evidence>
<protein>
    <submittedName>
        <fullName evidence="1">Uncharacterized protein</fullName>
    </submittedName>
</protein>
<dbReference type="EMBL" id="CM042033">
    <property type="protein sequence ID" value="KAI3774416.1"/>
    <property type="molecule type" value="Genomic_DNA"/>
</dbReference>
<dbReference type="Proteomes" id="UP001056120">
    <property type="component" value="Linkage Group LG16"/>
</dbReference>